<evidence type="ECO:0000256" key="2">
    <source>
        <dbReference type="ARBA" id="ARBA00001946"/>
    </source>
</evidence>
<dbReference type="SUPFAM" id="SSF55811">
    <property type="entry name" value="Nudix"/>
    <property type="match status" value="1"/>
</dbReference>
<dbReference type="Gene3D" id="3.90.79.10">
    <property type="entry name" value="Nucleoside Triphosphate Pyrophosphohydrolase"/>
    <property type="match status" value="1"/>
</dbReference>
<dbReference type="InterPro" id="IPR000086">
    <property type="entry name" value="NUDIX_hydrolase_dom"/>
</dbReference>
<dbReference type="PANTHER" id="PTHR12992:SF11">
    <property type="entry name" value="MITOCHONDRIAL COENZYME A DIPHOSPHATASE NUDT8"/>
    <property type="match status" value="1"/>
</dbReference>
<evidence type="ECO:0000259" key="7">
    <source>
        <dbReference type="PROSITE" id="PS51462"/>
    </source>
</evidence>
<proteinExistence type="predicted"/>
<name>A0ABS8C3G2_9ALTE</name>
<dbReference type="InterPro" id="IPR020084">
    <property type="entry name" value="NUDIX_hydrolase_CS"/>
</dbReference>
<dbReference type="InterPro" id="IPR015797">
    <property type="entry name" value="NUDIX_hydrolase-like_dom_sf"/>
</dbReference>
<gene>
    <name evidence="8" type="ORF">JAO78_008570</name>
</gene>
<dbReference type="Pfam" id="PF00293">
    <property type="entry name" value="NUDIX"/>
    <property type="match status" value="1"/>
</dbReference>
<keyword evidence="6" id="KW-0464">Manganese</keyword>
<keyword evidence="5" id="KW-0460">Magnesium</keyword>
<dbReference type="EMBL" id="JAEINI020000004">
    <property type="protein sequence ID" value="MCB5226868.1"/>
    <property type="molecule type" value="Genomic_DNA"/>
</dbReference>
<protein>
    <submittedName>
        <fullName evidence="8">CoA pyrophosphatase</fullName>
    </submittedName>
</protein>
<dbReference type="PROSITE" id="PS00893">
    <property type="entry name" value="NUDIX_BOX"/>
    <property type="match status" value="1"/>
</dbReference>
<dbReference type="NCBIfam" id="NF007980">
    <property type="entry name" value="PRK10707.1"/>
    <property type="match status" value="1"/>
</dbReference>
<dbReference type="PROSITE" id="PS51462">
    <property type="entry name" value="NUDIX"/>
    <property type="match status" value="1"/>
</dbReference>
<comment type="cofactor">
    <cofactor evidence="2">
        <name>Mg(2+)</name>
        <dbReference type="ChEBI" id="CHEBI:18420"/>
    </cofactor>
</comment>
<comment type="cofactor">
    <cofactor evidence="1">
        <name>Mn(2+)</name>
        <dbReference type="ChEBI" id="CHEBI:29035"/>
    </cofactor>
</comment>
<dbReference type="RefSeq" id="WP_226750953.1">
    <property type="nucleotide sequence ID" value="NZ_JAEINI020000004.1"/>
</dbReference>
<evidence type="ECO:0000313" key="8">
    <source>
        <dbReference type="EMBL" id="MCB5226868.1"/>
    </source>
</evidence>
<keyword evidence="4" id="KW-0378">Hydrolase</keyword>
<evidence type="ECO:0000313" key="9">
    <source>
        <dbReference type="Proteomes" id="UP000633814"/>
    </source>
</evidence>
<comment type="caution">
    <text evidence="8">The sequence shown here is derived from an EMBL/GenBank/DDBJ whole genome shotgun (WGS) entry which is preliminary data.</text>
</comment>
<organism evidence="8 9">
    <name type="scientific">Alishewanella maricola</name>
    <dbReference type="NCBI Taxonomy" id="2795740"/>
    <lineage>
        <taxon>Bacteria</taxon>
        <taxon>Pseudomonadati</taxon>
        <taxon>Pseudomonadota</taxon>
        <taxon>Gammaproteobacteria</taxon>
        <taxon>Alteromonadales</taxon>
        <taxon>Alteromonadaceae</taxon>
        <taxon>Alishewanella</taxon>
    </lineage>
</organism>
<dbReference type="Proteomes" id="UP000633814">
    <property type="component" value="Unassembled WGS sequence"/>
</dbReference>
<feature type="domain" description="Nudix hydrolase" evidence="7">
    <location>
        <begin position="32"/>
        <end position="165"/>
    </location>
</feature>
<dbReference type="CDD" id="cd03426">
    <property type="entry name" value="NUDIX_CoAse_Nudt7"/>
    <property type="match status" value="1"/>
</dbReference>
<dbReference type="PANTHER" id="PTHR12992">
    <property type="entry name" value="NUDIX HYDROLASE"/>
    <property type="match status" value="1"/>
</dbReference>
<sequence>MMLAAQFKNRFLLQPGLPPQSELLPIEQATHVKQSAVLVPIIDYGDRLSVLFTQRCWHLTHHPGQISFPGGKLEHAETPAAAALRETEEEIGVTANRIQLLGQLGSHHTLTGFQISPWVGLLPAGTPIIADPAEVSAVFEVPLTFFLDPRNCHELWLPLRGQARQLHFMPFENKLIWGATAAIMAQLLQHIR</sequence>
<keyword evidence="9" id="KW-1185">Reference proteome</keyword>
<dbReference type="InterPro" id="IPR045121">
    <property type="entry name" value="CoAse"/>
</dbReference>
<evidence type="ECO:0000256" key="1">
    <source>
        <dbReference type="ARBA" id="ARBA00001936"/>
    </source>
</evidence>
<accession>A0ABS8C3G2</accession>
<evidence type="ECO:0000256" key="5">
    <source>
        <dbReference type="ARBA" id="ARBA00022842"/>
    </source>
</evidence>
<evidence type="ECO:0000256" key="6">
    <source>
        <dbReference type="ARBA" id="ARBA00023211"/>
    </source>
</evidence>
<reference evidence="8 9" key="1">
    <citation type="submission" date="2021-10" db="EMBL/GenBank/DDBJ databases">
        <title>Alishewanella koreense sp. nov. isolated from seawater of southwestern coast in South Korea and the proposal for the reclassification of Rheinheimera perlucida and Rheinheimera tuosuensis as Arsukibacterium perlucida and Arsukibacterium tuosuensis.</title>
        <authorList>
            <person name="Kim K.H."/>
            <person name="Ruan W."/>
            <person name="Kim K.R."/>
            <person name="Baek J.H."/>
            <person name="Jeon C.O."/>
        </authorList>
    </citation>
    <scope>NUCLEOTIDE SEQUENCE [LARGE SCALE GENOMIC DNA]</scope>
    <source>
        <strain evidence="8 9">16-MA</strain>
    </source>
</reference>
<keyword evidence="3" id="KW-0479">Metal-binding</keyword>
<evidence type="ECO:0000256" key="4">
    <source>
        <dbReference type="ARBA" id="ARBA00022801"/>
    </source>
</evidence>
<evidence type="ECO:0000256" key="3">
    <source>
        <dbReference type="ARBA" id="ARBA00022723"/>
    </source>
</evidence>